<protein>
    <recommendedName>
        <fullName evidence="2">Probable double zinc ribbon domain-containing protein</fullName>
    </recommendedName>
</protein>
<reference evidence="3" key="1">
    <citation type="submission" date="2020-01" db="EMBL/GenBank/DDBJ databases">
        <authorList>
            <consortium name="DOE Joint Genome Institute"/>
            <person name="Haridas S."/>
            <person name="Albert R."/>
            <person name="Binder M."/>
            <person name="Bloem J."/>
            <person name="Labutti K."/>
            <person name="Salamov A."/>
            <person name="Andreopoulos B."/>
            <person name="Baker S.E."/>
            <person name="Barry K."/>
            <person name="Bills G."/>
            <person name="Bluhm B.H."/>
            <person name="Cannon C."/>
            <person name="Castanera R."/>
            <person name="Culley D.E."/>
            <person name="Daum C."/>
            <person name="Ezra D."/>
            <person name="Gonzalez J.B."/>
            <person name="Henrissat B."/>
            <person name="Kuo A."/>
            <person name="Liang C."/>
            <person name="Lipzen A."/>
            <person name="Lutzoni F."/>
            <person name="Magnuson J."/>
            <person name="Mondo S."/>
            <person name="Nolan M."/>
            <person name="Ohm R."/>
            <person name="Pangilinan J."/>
            <person name="Park H.-J."/>
            <person name="Ramirez L."/>
            <person name="Alfaro M."/>
            <person name="Sun H."/>
            <person name="Tritt A."/>
            <person name="Yoshinaga Y."/>
            <person name="Zwiers L.-H."/>
            <person name="Turgeon B.G."/>
            <person name="Goodwin S.B."/>
            <person name="Spatafora J.W."/>
            <person name="Crous P.W."/>
            <person name="Grigoriev I.V."/>
        </authorList>
    </citation>
    <scope>NUCLEOTIDE SEQUENCE</scope>
    <source>
        <strain evidence="3">IPT5</strain>
    </source>
</reference>
<keyword evidence="4" id="KW-1185">Reference proteome</keyword>
<dbReference type="InterPro" id="IPR058253">
    <property type="entry name" value="Zn_ribbon_double"/>
</dbReference>
<dbReference type="Pfam" id="PF26652">
    <property type="entry name" value="Zn_ribbon_double"/>
    <property type="match status" value="1"/>
</dbReference>
<gene>
    <name evidence="3" type="ORF">T440DRAFT_514565</name>
</gene>
<feature type="region of interest" description="Disordered" evidence="1">
    <location>
        <begin position="23"/>
        <end position="92"/>
    </location>
</feature>
<dbReference type="Proteomes" id="UP000799423">
    <property type="component" value="Unassembled WGS sequence"/>
</dbReference>
<evidence type="ECO:0000256" key="1">
    <source>
        <dbReference type="SAM" id="MobiDB-lite"/>
    </source>
</evidence>
<proteinExistence type="predicted"/>
<feature type="domain" description="Probable double zinc ribbon" evidence="2">
    <location>
        <begin position="195"/>
        <end position="279"/>
    </location>
</feature>
<dbReference type="AlphaFoldDB" id="A0A6A7BGM1"/>
<feature type="compositionally biased region" description="Polar residues" evidence="1">
    <location>
        <begin position="78"/>
        <end position="91"/>
    </location>
</feature>
<evidence type="ECO:0000259" key="2">
    <source>
        <dbReference type="Pfam" id="PF26652"/>
    </source>
</evidence>
<sequence length="438" mass="47361">MSSRLRKKVSQYFSSPLARFQRNAATEANEEAAPDAPVASSPRPPNRIVMNAPEASLSVPLPSNTEFGQGSGRDSLGGETSTSSGQLSGETLDTVRAVTDTKEIIPTPAASESSVEQSMGPSAQFHAADSTVTIGYRYSSEVPATGMQPETGKARTLTPITVAATSHEHAVAPSTLSSEVVAPTHSDGTPLKSIGKWGCCRCKRVHDIYYFTEGEHPVSILNCDCTHRSCGKCALQGQMKVFQPMTEPEVIQLSEDGSRQIRFGVFCDGCGSSWKAVEVIEEIDKKSLKQQISNLPKQVIKHVNPLRKLRQHSSMVDLSSRASDEEPRSFQSTLNLRALSNEMEAEGHGKQAELATVHFTGIKCTCGLVSCSTSLCFQVVDPPKDVYETEFEELMAGRKVAGFGTTPEDQARGHQTPVLTLRGKKHPNPLRSCPVIDE</sequence>
<evidence type="ECO:0000313" key="4">
    <source>
        <dbReference type="Proteomes" id="UP000799423"/>
    </source>
</evidence>
<organism evidence="3 4">
    <name type="scientific">Plenodomus tracheiphilus IPT5</name>
    <dbReference type="NCBI Taxonomy" id="1408161"/>
    <lineage>
        <taxon>Eukaryota</taxon>
        <taxon>Fungi</taxon>
        <taxon>Dikarya</taxon>
        <taxon>Ascomycota</taxon>
        <taxon>Pezizomycotina</taxon>
        <taxon>Dothideomycetes</taxon>
        <taxon>Pleosporomycetidae</taxon>
        <taxon>Pleosporales</taxon>
        <taxon>Pleosporineae</taxon>
        <taxon>Leptosphaeriaceae</taxon>
        <taxon>Plenodomus</taxon>
    </lineage>
</organism>
<name>A0A6A7BGM1_9PLEO</name>
<dbReference type="OrthoDB" id="3799818at2759"/>
<accession>A0A6A7BGM1</accession>
<dbReference type="EMBL" id="MU006292">
    <property type="protein sequence ID" value="KAF2854676.1"/>
    <property type="molecule type" value="Genomic_DNA"/>
</dbReference>
<evidence type="ECO:0000313" key="3">
    <source>
        <dbReference type="EMBL" id="KAF2854676.1"/>
    </source>
</evidence>